<dbReference type="GO" id="GO:0046872">
    <property type="term" value="F:metal ion binding"/>
    <property type="evidence" value="ECO:0007669"/>
    <property type="project" value="UniProtKB-KW"/>
</dbReference>
<keyword evidence="2" id="KW-0479">Metal-binding</keyword>
<dbReference type="GO" id="GO:0006508">
    <property type="term" value="P:proteolysis"/>
    <property type="evidence" value="ECO:0007669"/>
    <property type="project" value="UniProtKB-KW"/>
</dbReference>
<comment type="cofactor">
    <cofactor evidence="6">
        <name>Zn(2+)</name>
        <dbReference type="ChEBI" id="CHEBI:29105"/>
    </cofactor>
    <text evidence="6">Binds 1 zinc ion per subunit.</text>
</comment>
<dbReference type="Proteomes" id="UP000008743">
    <property type="component" value="Unassembled WGS sequence"/>
</dbReference>
<evidence type="ECO:0000313" key="9">
    <source>
        <dbReference type="Proteomes" id="UP000008743"/>
    </source>
</evidence>
<sequence>MAAGPLPQFVMRATVLGACIGGTAFFGAPYLERQVEQALAAQVANDVPLHPAYLAQIHRIGTAMGMDMDRIKVVVANKPSMPASSGTRLNPRTSALLVLPRAFPERFNANAHEQDLAIAARMYESVVPAGSRKGDRVLVVPHNDFRESASKLQQYPPLTLAPQEQFVIAHELAHIRSEDTLKRWMSDSMMICMLVLLPLTLRRSYGVRLPLALGVGVASAPFAHMLSMAYGRRLELNADRDAAKAGYAAGGIRVMTALAEATDPILESHRTLFMLSDHPAPRTRLAELLKYAPKEHRAVSDGNLSSA</sequence>
<evidence type="ECO:0000256" key="1">
    <source>
        <dbReference type="ARBA" id="ARBA00022670"/>
    </source>
</evidence>
<dbReference type="Pfam" id="PF01435">
    <property type="entry name" value="Peptidase_M48"/>
    <property type="match status" value="1"/>
</dbReference>
<keyword evidence="5 6" id="KW-0482">Metalloprotease</keyword>
<keyword evidence="3 6" id="KW-0378">Hydrolase</keyword>
<proteinExistence type="inferred from homology"/>
<dbReference type="EMBL" id="KE346371">
    <property type="protein sequence ID" value="KJE96598.1"/>
    <property type="molecule type" value="Genomic_DNA"/>
</dbReference>
<dbReference type="InterPro" id="IPR001915">
    <property type="entry name" value="Peptidase_M48"/>
</dbReference>
<reference evidence="9" key="1">
    <citation type="submission" date="2011-02" db="EMBL/GenBank/DDBJ databases">
        <title>The Genome Sequence of Capsaspora owczarzaki ATCC 30864.</title>
        <authorList>
            <person name="Russ C."/>
            <person name="Cuomo C."/>
            <person name="Burger G."/>
            <person name="Gray M.W."/>
            <person name="Holland P.W.H."/>
            <person name="King N."/>
            <person name="Lang F.B.F."/>
            <person name="Roger A.J."/>
            <person name="Ruiz-Trillo I."/>
            <person name="Young S.K."/>
            <person name="Zeng Q."/>
            <person name="Gargeya S."/>
            <person name="Alvarado L."/>
            <person name="Berlin A."/>
            <person name="Chapman S.B."/>
            <person name="Chen Z."/>
            <person name="Freedman E."/>
            <person name="Gellesch M."/>
            <person name="Goldberg J."/>
            <person name="Griggs A."/>
            <person name="Gujja S."/>
            <person name="Heilman E."/>
            <person name="Heiman D."/>
            <person name="Howarth C."/>
            <person name="Mehta T."/>
            <person name="Neiman D."/>
            <person name="Pearson M."/>
            <person name="Roberts A."/>
            <person name="Saif S."/>
            <person name="Shea T."/>
            <person name="Shenoy N."/>
            <person name="Sisk P."/>
            <person name="Stolte C."/>
            <person name="Sykes S."/>
            <person name="White J."/>
            <person name="Yandava C."/>
            <person name="Haas B."/>
            <person name="Nusbaum C."/>
            <person name="Birren B."/>
        </authorList>
    </citation>
    <scope>NUCLEOTIDE SEQUENCE</scope>
    <source>
        <strain evidence="9">ATCC 30864</strain>
    </source>
</reference>
<feature type="domain" description="Peptidase M48" evidence="7">
    <location>
        <begin position="165"/>
        <end position="290"/>
    </location>
</feature>
<accession>A0A0D2WW27</accession>
<evidence type="ECO:0000256" key="3">
    <source>
        <dbReference type="ARBA" id="ARBA00022801"/>
    </source>
</evidence>
<gene>
    <name evidence="8" type="ORF">CAOG_009015</name>
</gene>
<evidence type="ECO:0000256" key="2">
    <source>
        <dbReference type="ARBA" id="ARBA00022723"/>
    </source>
</evidence>
<evidence type="ECO:0000256" key="4">
    <source>
        <dbReference type="ARBA" id="ARBA00022833"/>
    </source>
</evidence>
<comment type="similarity">
    <text evidence="6">Belongs to the peptidase M48 family.</text>
</comment>
<evidence type="ECO:0000256" key="5">
    <source>
        <dbReference type="ARBA" id="ARBA00023049"/>
    </source>
</evidence>
<keyword evidence="9" id="KW-1185">Reference proteome</keyword>
<dbReference type="RefSeq" id="XP_011270702.1">
    <property type="nucleotide sequence ID" value="XM_011272400.1"/>
</dbReference>
<name>A0A0D2WW27_CAPO3</name>
<dbReference type="OMA" id="NANAHEQ"/>
<dbReference type="GO" id="GO:0004222">
    <property type="term" value="F:metalloendopeptidase activity"/>
    <property type="evidence" value="ECO:0007669"/>
    <property type="project" value="InterPro"/>
</dbReference>
<dbReference type="InParanoid" id="A0A0D2WW27"/>
<organism evidence="8 9">
    <name type="scientific">Capsaspora owczarzaki (strain ATCC 30864)</name>
    <dbReference type="NCBI Taxonomy" id="595528"/>
    <lineage>
        <taxon>Eukaryota</taxon>
        <taxon>Filasterea</taxon>
        <taxon>Capsaspora</taxon>
    </lineage>
</organism>
<evidence type="ECO:0000313" key="8">
    <source>
        <dbReference type="EMBL" id="KJE96598.1"/>
    </source>
</evidence>
<evidence type="ECO:0000256" key="6">
    <source>
        <dbReference type="RuleBase" id="RU003983"/>
    </source>
</evidence>
<keyword evidence="4 6" id="KW-0862">Zinc</keyword>
<dbReference type="AlphaFoldDB" id="A0A0D2WW27"/>
<protein>
    <recommendedName>
        <fullName evidence="7">Peptidase M48 domain-containing protein</fullName>
    </recommendedName>
</protein>
<keyword evidence="1 6" id="KW-0645">Protease</keyword>
<evidence type="ECO:0000259" key="7">
    <source>
        <dbReference type="Pfam" id="PF01435"/>
    </source>
</evidence>